<keyword evidence="2" id="KW-0436">Ligase</keyword>
<dbReference type="GO" id="GO:0005829">
    <property type="term" value="C:cytosol"/>
    <property type="evidence" value="ECO:0007669"/>
    <property type="project" value="TreeGrafter"/>
</dbReference>
<evidence type="ECO:0000313" key="8">
    <source>
        <dbReference type="Proteomes" id="UP000177950"/>
    </source>
</evidence>
<gene>
    <name evidence="7" type="ORF">A2V58_09005</name>
</gene>
<dbReference type="FunFam" id="3.30.930.10:FF:000017">
    <property type="entry name" value="Elongation factor P--(R)-beta-lysine ligase"/>
    <property type="match status" value="1"/>
</dbReference>
<dbReference type="Gene3D" id="3.30.930.10">
    <property type="entry name" value="Bira Bifunctional Protein, Domain 2"/>
    <property type="match status" value="1"/>
</dbReference>
<dbReference type="NCBIfam" id="TIGR00462">
    <property type="entry name" value="genX"/>
    <property type="match status" value="1"/>
</dbReference>
<comment type="catalytic activity">
    <reaction evidence="5">
        <text>D-beta-lysine + L-lysyl-[protein] + ATP = N(6)-((3R)-3,6-diaminohexanoyl)-L-lysyl-[protein] + AMP + diphosphate + H(+)</text>
        <dbReference type="Rhea" id="RHEA:83435"/>
        <dbReference type="Rhea" id="RHEA-COMP:9752"/>
        <dbReference type="Rhea" id="RHEA-COMP:20131"/>
        <dbReference type="ChEBI" id="CHEBI:15378"/>
        <dbReference type="ChEBI" id="CHEBI:29969"/>
        <dbReference type="ChEBI" id="CHEBI:30616"/>
        <dbReference type="ChEBI" id="CHEBI:33019"/>
        <dbReference type="ChEBI" id="CHEBI:84138"/>
        <dbReference type="ChEBI" id="CHEBI:156053"/>
        <dbReference type="ChEBI" id="CHEBI:456215"/>
    </reaction>
    <physiologicalReaction direction="left-to-right" evidence="5">
        <dbReference type="Rhea" id="RHEA:83436"/>
    </physiologicalReaction>
</comment>
<dbReference type="InterPro" id="IPR004525">
    <property type="entry name" value="EpmA"/>
</dbReference>
<dbReference type="PROSITE" id="PS50862">
    <property type="entry name" value="AA_TRNA_LIGASE_II"/>
    <property type="match status" value="1"/>
</dbReference>
<evidence type="ECO:0000256" key="5">
    <source>
        <dbReference type="ARBA" id="ARBA00052794"/>
    </source>
</evidence>
<dbReference type="GO" id="GO:0004824">
    <property type="term" value="F:lysine-tRNA ligase activity"/>
    <property type="evidence" value="ECO:0007669"/>
    <property type="project" value="InterPro"/>
</dbReference>
<comment type="subunit">
    <text evidence="1">Homodimer.</text>
</comment>
<dbReference type="InterPro" id="IPR004364">
    <property type="entry name" value="Aa-tRNA-synt_II"/>
</dbReference>
<evidence type="ECO:0000313" key="7">
    <source>
        <dbReference type="EMBL" id="OGI58818.1"/>
    </source>
</evidence>
<evidence type="ECO:0000256" key="2">
    <source>
        <dbReference type="ARBA" id="ARBA00022598"/>
    </source>
</evidence>
<dbReference type="GO" id="GO:0006430">
    <property type="term" value="P:lysyl-tRNA aminoacylation"/>
    <property type="evidence" value="ECO:0007669"/>
    <property type="project" value="InterPro"/>
</dbReference>
<proteinExistence type="predicted"/>
<reference evidence="7 8" key="1">
    <citation type="journal article" date="2016" name="Nat. Commun.">
        <title>Thousands of microbial genomes shed light on interconnected biogeochemical processes in an aquifer system.</title>
        <authorList>
            <person name="Anantharaman K."/>
            <person name="Brown C.T."/>
            <person name="Hug L.A."/>
            <person name="Sharon I."/>
            <person name="Castelle C.J."/>
            <person name="Probst A.J."/>
            <person name="Thomas B.C."/>
            <person name="Singh A."/>
            <person name="Wilkins M.J."/>
            <person name="Karaoz U."/>
            <person name="Brodie E.L."/>
            <person name="Williams K.H."/>
            <person name="Hubbard S.S."/>
            <person name="Banfield J.F."/>
        </authorList>
    </citation>
    <scope>NUCLEOTIDE SEQUENCE [LARGE SCALE GENOMIC DNA]</scope>
</reference>
<dbReference type="Pfam" id="PF00152">
    <property type="entry name" value="tRNA-synt_2"/>
    <property type="match status" value="1"/>
</dbReference>
<evidence type="ECO:0000259" key="6">
    <source>
        <dbReference type="PROSITE" id="PS50862"/>
    </source>
</evidence>
<organism evidence="7 8">
    <name type="scientific">Candidatus Muproteobacteria bacterium RBG_19FT_COMBO_61_10</name>
    <dbReference type="NCBI Taxonomy" id="1817761"/>
    <lineage>
        <taxon>Bacteria</taxon>
        <taxon>Pseudomonadati</taxon>
        <taxon>Pseudomonadota</taxon>
        <taxon>Candidatus Muproteobacteria</taxon>
    </lineage>
</organism>
<name>A0A1F6UNA7_9PROT</name>
<dbReference type="EMBL" id="MFSV01000044">
    <property type="protein sequence ID" value="OGI58818.1"/>
    <property type="molecule type" value="Genomic_DNA"/>
</dbReference>
<dbReference type="NCBIfam" id="NF006828">
    <property type="entry name" value="PRK09350.1"/>
    <property type="match status" value="1"/>
</dbReference>
<dbReference type="GO" id="GO:0005524">
    <property type="term" value="F:ATP binding"/>
    <property type="evidence" value="ECO:0007669"/>
    <property type="project" value="UniProtKB-KW"/>
</dbReference>
<evidence type="ECO:0000256" key="1">
    <source>
        <dbReference type="ARBA" id="ARBA00011738"/>
    </source>
</evidence>
<dbReference type="GO" id="GO:0000049">
    <property type="term" value="F:tRNA binding"/>
    <property type="evidence" value="ECO:0007669"/>
    <property type="project" value="TreeGrafter"/>
</dbReference>
<sequence length="333" mass="36716">MSAHTSGGWQPSATLEVLRLRARMLAGIRAFFSERDVLEVETPCLSAAATPDPALLSFTTRYTGPLYPQGQTLYLQTSPEFPMKRLLAAGSGSIYQICKVFRDGEAGRMHNPEFTLLEWYRTGFDAARLMAEVESLVRQLLGGHMLLAASEKLSYREAFQQHAHLDPHAATARDFARVARAHEIHAPPDMLMHHDVAIWRDLLLTHLIEPRLGQGRLTFLYDYPASQASLARVRPGNPPLAERFELYLNGVELANGFHELADASEQRTRFERQLHARSAEHLPPVPLDENLLAALASGLPDCSGVALGFDRLAMLAAGAKSLGEAIAFPVDCA</sequence>
<dbReference type="InterPro" id="IPR045864">
    <property type="entry name" value="aa-tRNA-synth_II/BPL/LPL"/>
</dbReference>
<evidence type="ECO:0000256" key="3">
    <source>
        <dbReference type="ARBA" id="ARBA00022741"/>
    </source>
</evidence>
<evidence type="ECO:0000256" key="4">
    <source>
        <dbReference type="ARBA" id="ARBA00022840"/>
    </source>
</evidence>
<dbReference type="PRINTS" id="PR00982">
    <property type="entry name" value="TRNASYNTHLYS"/>
</dbReference>
<dbReference type="SUPFAM" id="SSF55681">
    <property type="entry name" value="Class II aaRS and biotin synthetases"/>
    <property type="match status" value="1"/>
</dbReference>
<accession>A0A1F6UNA7</accession>
<dbReference type="Proteomes" id="UP000177950">
    <property type="component" value="Unassembled WGS sequence"/>
</dbReference>
<feature type="domain" description="Aminoacyl-transfer RNA synthetases class-II family profile" evidence="6">
    <location>
        <begin position="18"/>
        <end position="329"/>
    </location>
</feature>
<dbReference type="AlphaFoldDB" id="A0A1F6UNA7"/>
<keyword evidence="3" id="KW-0547">Nucleotide-binding</keyword>
<dbReference type="InterPro" id="IPR018149">
    <property type="entry name" value="Lys-tRNA-synth_II_C"/>
</dbReference>
<dbReference type="InterPro" id="IPR006195">
    <property type="entry name" value="aa-tRNA-synth_II"/>
</dbReference>
<keyword evidence="4" id="KW-0067">ATP-binding</keyword>
<dbReference type="PANTHER" id="PTHR42918:SF6">
    <property type="entry name" value="ELONGATION FACTOR P--(R)-BETA-LYSINE LIGASE"/>
    <property type="match status" value="1"/>
</dbReference>
<protein>
    <submittedName>
        <fullName evidence="7">EF-P lysine aminoacylase GenX</fullName>
    </submittedName>
</protein>
<dbReference type="PANTHER" id="PTHR42918">
    <property type="entry name" value="LYSYL-TRNA SYNTHETASE"/>
    <property type="match status" value="1"/>
</dbReference>
<comment type="caution">
    <text evidence="7">The sequence shown here is derived from an EMBL/GenBank/DDBJ whole genome shotgun (WGS) entry which is preliminary data.</text>
</comment>